<accession>F4PIE3</accession>
<dbReference type="Proteomes" id="UP000007797">
    <property type="component" value="Unassembled WGS sequence"/>
</dbReference>
<dbReference type="InterPro" id="IPR019151">
    <property type="entry name" value="Proteasome_assmbl_chaperone_2"/>
</dbReference>
<dbReference type="GO" id="GO:0005829">
    <property type="term" value="C:cytosol"/>
    <property type="evidence" value="ECO:0007669"/>
    <property type="project" value="TreeGrafter"/>
</dbReference>
<reference evidence="6" key="1">
    <citation type="journal article" date="2011" name="Genome Res.">
        <title>Phylogeny-wide analysis of social amoeba genomes highlights ancient origins for complex intercellular communication.</title>
        <authorList>
            <person name="Heidel A.J."/>
            <person name="Lawal H.M."/>
            <person name="Felder M."/>
            <person name="Schilde C."/>
            <person name="Helps N.R."/>
            <person name="Tunggal B."/>
            <person name="Rivero F."/>
            <person name="John U."/>
            <person name="Schleicher M."/>
            <person name="Eichinger L."/>
            <person name="Platzer M."/>
            <person name="Noegel A.A."/>
            <person name="Schaap P."/>
            <person name="Gloeckner G."/>
        </authorList>
    </citation>
    <scope>NUCLEOTIDE SEQUENCE [LARGE SCALE GENOMIC DNA]</scope>
    <source>
        <strain evidence="6">SH3</strain>
    </source>
</reference>
<dbReference type="AlphaFoldDB" id="F4PIE3"/>
<dbReference type="GO" id="GO:0043248">
    <property type="term" value="P:proteasome assembly"/>
    <property type="evidence" value="ECO:0007669"/>
    <property type="project" value="TreeGrafter"/>
</dbReference>
<keyword evidence="5" id="KW-0647">Proteasome</keyword>
<evidence type="ECO:0000313" key="6">
    <source>
        <dbReference type="Proteomes" id="UP000007797"/>
    </source>
</evidence>
<dbReference type="PIRSF" id="PIRSF010044">
    <property type="entry name" value="UCP010044"/>
    <property type="match status" value="1"/>
</dbReference>
<dbReference type="KEGG" id="dfa:DFA_03621"/>
<dbReference type="GO" id="GO:0005634">
    <property type="term" value="C:nucleus"/>
    <property type="evidence" value="ECO:0007669"/>
    <property type="project" value="TreeGrafter"/>
</dbReference>
<organism evidence="5 6">
    <name type="scientific">Cavenderia fasciculata</name>
    <name type="common">Slime mold</name>
    <name type="synonym">Dictyostelium fasciculatum</name>
    <dbReference type="NCBI Taxonomy" id="261658"/>
    <lineage>
        <taxon>Eukaryota</taxon>
        <taxon>Amoebozoa</taxon>
        <taxon>Evosea</taxon>
        <taxon>Eumycetozoa</taxon>
        <taxon>Dictyostelia</taxon>
        <taxon>Acytosteliales</taxon>
        <taxon>Cavenderiaceae</taxon>
        <taxon>Cavenderia</taxon>
    </lineage>
</organism>
<name>F4PIE3_CACFS</name>
<dbReference type="EMBL" id="GL883006">
    <property type="protein sequence ID" value="EGG25372.1"/>
    <property type="molecule type" value="Genomic_DNA"/>
</dbReference>
<sequence>MVFFVSSQGSNTPSFNDHVLLWPALTLGNIGQLCIDLIINTYGFERVGYIYDENIIPVVGNDTYTTNKGVMSTAVEVYQLASTKITIVQQRSPIIAGRYTKFSNNLYKWFNDSQFSQLLFISSTNANKRIDSQLSGNQLRYVISQSINNESLGKLKSLSIPEMETQGQIVIDGQVQLLSDRLTGLARDMKDLVSDKFLALVLFCSEGDNTADAINVARFVSQYIGLPSKDQFEIPSSWNLMQGPAVDQSLFF</sequence>
<comment type="function">
    <text evidence="4">Chaperone protein which promotes assembly of the 20S proteasome as part of a heterodimer with PSMG1.</text>
</comment>
<dbReference type="Pfam" id="PF09754">
    <property type="entry name" value="PAC2"/>
    <property type="match status" value="1"/>
</dbReference>
<evidence type="ECO:0000256" key="4">
    <source>
        <dbReference type="PIRNR" id="PIRNR010044"/>
    </source>
</evidence>
<dbReference type="GO" id="GO:0000502">
    <property type="term" value="C:proteasome complex"/>
    <property type="evidence" value="ECO:0007669"/>
    <property type="project" value="UniProtKB-KW"/>
</dbReference>
<keyword evidence="6" id="KW-1185">Reference proteome</keyword>
<evidence type="ECO:0000256" key="3">
    <source>
        <dbReference type="ARBA" id="ARBA00025745"/>
    </source>
</evidence>
<evidence type="ECO:0000256" key="2">
    <source>
        <dbReference type="ARBA" id="ARBA00023186"/>
    </source>
</evidence>
<dbReference type="Gene3D" id="3.40.50.10900">
    <property type="entry name" value="PAC-like subunit"/>
    <property type="match status" value="1"/>
</dbReference>
<dbReference type="STRING" id="1054147.F4PIE3"/>
<dbReference type="RefSeq" id="XP_004363223.1">
    <property type="nucleotide sequence ID" value="XM_004363166.1"/>
</dbReference>
<dbReference type="InterPro" id="IPR016562">
    <property type="entry name" value="Proteasome_assmbl_chp_2_euk"/>
</dbReference>
<dbReference type="InterPro" id="IPR038389">
    <property type="entry name" value="PSMG2_sf"/>
</dbReference>
<dbReference type="GeneID" id="14876920"/>
<comment type="subunit">
    <text evidence="4">Forms a heterodimer with PSMG1.</text>
</comment>
<gene>
    <name evidence="5" type="primary">psmG2</name>
    <name evidence="5" type="ORF">DFA_03621</name>
</gene>
<evidence type="ECO:0000313" key="5">
    <source>
        <dbReference type="EMBL" id="EGG25372.1"/>
    </source>
</evidence>
<evidence type="ECO:0000256" key="1">
    <source>
        <dbReference type="ARBA" id="ARBA00019186"/>
    </source>
</evidence>
<protein>
    <recommendedName>
        <fullName evidence="1 4">Proteasome assembly chaperone 2</fullName>
    </recommendedName>
</protein>
<keyword evidence="2 4" id="KW-0143">Chaperone</keyword>
<dbReference type="PANTHER" id="PTHR12970:SF1">
    <property type="entry name" value="PROTEASOME ASSEMBLY CHAPERONE 2"/>
    <property type="match status" value="1"/>
</dbReference>
<dbReference type="OMA" id="WKEHTGE"/>
<comment type="similarity">
    <text evidence="3 4">Belongs to the PSMG2 family.</text>
</comment>
<proteinExistence type="inferred from homology"/>
<dbReference type="OrthoDB" id="10260712at2759"/>
<dbReference type="PANTHER" id="PTHR12970">
    <property type="entry name" value="PROTEASOME ASSEMBLY CHAPERONE 2"/>
    <property type="match status" value="1"/>
</dbReference>